<dbReference type="Gene3D" id="3.40.50.1000">
    <property type="entry name" value="HAD superfamily/HAD-like"/>
    <property type="match status" value="2"/>
</dbReference>
<accession>A0A915BGM9</accession>
<dbReference type="InterPro" id="IPR036412">
    <property type="entry name" value="HAD-like_sf"/>
</dbReference>
<dbReference type="PANTHER" id="PTHR14269">
    <property type="entry name" value="CDP-DIACYLGLYCEROL--GLYCEROL-3-PHOSPHATE 3-PHOSPHATIDYLTRANSFERASE-RELATED"/>
    <property type="match status" value="1"/>
</dbReference>
<reference evidence="2" key="1">
    <citation type="submission" date="2022-11" db="UniProtKB">
        <authorList>
            <consortium name="WormBaseParasite"/>
        </authorList>
    </citation>
    <scope>IDENTIFICATION</scope>
</reference>
<organism evidence="1 2">
    <name type="scientific">Parascaris univalens</name>
    <name type="common">Nematode worm</name>
    <dbReference type="NCBI Taxonomy" id="6257"/>
    <lineage>
        <taxon>Eukaryota</taxon>
        <taxon>Metazoa</taxon>
        <taxon>Ecdysozoa</taxon>
        <taxon>Nematoda</taxon>
        <taxon>Chromadorea</taxon>
        <taxon>Rhabditida</taxon>
        <taxon>Spirurina</taxon>
        <taxon>Ascaridomorpha</taxon>
        <taxon>Ascaridoidea</taxon>
        <taxon>Ascarididae</taxon>
        <taxon>Parascaris</taxon>
    </lineage>
</organism>
<dbReference type="GO" id="GO:0046474">
    <property type="term" value="P:glycerophospholipid biosynthetic process"/>
    <property type="evidence" value="ECO:0007669"/>
    <property type="project" value="TreeGrafter"/>
</dbReference>
<dbReference type="InterPro" id="IPR023214">
    <property type="entry name" value="HAD_sf"/>
</dbReference>
<dbReference type="InterPro" id="IPR006353">
    <property type="entry name" value="HAD-SF_hydro_IIA_CECR5"/>
</dbReference>
<name>A0A915BGM9_PARUN</name>
<dbReference type="GO" id="GO:0005739">
    <property type="term" value="C:mitochondrion"/>
    <property type="evidence" value="ECO:0007669"/>
    <property type="project" value="TreeGrafter"/>
</dbReference>
<dbReference type="WBParaSite" id="PgR039_g070_t02">
    <property type="protein sequence ID" value="PgR039_g070_t02"/>
    <property type="gene ID" value="PgR039_g070"/>
</dbReference>
<dbReference type="PANTHER" id="PTHR14269:SF4">
    <property type="entry name" value="CAT EYE SYNDROME CRITICAL REGION PROTEIN 5"/>
    <property type="match status" value="1"/>
</dbReference>
<sequence length="412" mass="46941">MVLFQRTIRPLTSIFANIARMSTKSEPCRFGLILDADGVITRGRDLLPGSKEALHMITDVDGRFKIPTVFVTNASNTMETTEAVMLSRMTGVHIEPTQVVMAHSPLRLFTEFHEKPVLACGQGPVRDIAFRLGFRNVTTIDDLRTFLPQLDVVDSRRRRMQPTKWIDHGFYPLEVILLLGEPLNWESALQLLIDVLTTNGLKEFKNSKIDYPHIPILACNLDLFWMGDRDLPLPRFGHGIFLQCLEKLYKRMTGHDLRYKAICGKPSEVTYMYAAHLIEERAEQMGLPPPRKVYVLGDNTESDILGANLFEHHLQTGERGRFDNVDLAALRKNYNTKNQISSEIKHCFSTLIETGVYAEINQKSLIEQSVSTLYGRLTHRELGEFKTPQFVEKNLSTAIRMICESEKFDSAL</sequence>
<protein>
    <submittedName>
        <fullName evidence="2">Cat eye syndrome critical region protein 5</fullName>
    </submittedName>
</protein>
<dbReference type="InterPro" id="IPR006357">
    <property type="entry name" value="HAD-SF_hydro_IIA"/>
</dbReference>
<evidence type="ECO:0000313" key="2">
    <source>
        <dbReference type="WBParaSite" id="PgR039_g070_t02"/>
    </source>
</evidence>
<dbReference type="AlphaFoldDB" id="A0A915BGM9"/>
<keyword evidence="1" id="KW-1185">Reference proteome</keyword>
<evidence type="ECO:0000313" key="1">
    <source>
        <dbReference type="Proteomes" id="UP000887569"/>
    </source>
</evidence>
<dbReference type="Proteomes" id="UP000887569">
    <property type="component" value="Unplaced"/>
</dbReference>
<proteinExistence type="predicted"/>
<dbReference type="InterPro" id="IPR050324">
    <property type="entry name" value="CDP-alcohol_PTase-I"/>
</dbReference>
<dbReference type="NCBIfam" id="TIGR01460">
    <property type="entry name" value="HAD-SF-IIA"/>
    <property type="match status" value="1"/>
</dbReference>
<dbReference type="SUPFAM" id="SSF56784">
    <property type="entry name" value="HAD-like"/>
    <property type="match status" value="1"/>
</dbReference>
<dbReference type="Pfam" id="PF13242">
    <property type="entry name" value="Hydrolase_like"/>
    <property type="match status" value="1"/>
</dbReference>
<dbReference type="NCBIfam" id="TIGR01456">
    <property type="entry name" value="CECR5"/>
    <property type="match status" value="1"/>
</dbReference>
<dbReference type="Pfam" id="PF13344">
    <property type="entry name" value="Hydrolase_6"/>
    <property type="match status" value="1"/>
</dbReference>